<keyword evidence="2" id="KW-1185">Reference proteome</keyword>
<dbReference type="STRING" id="1043493.SAMN05421637_1066"/>
<name>A0A1H6WUX4_9MICO</name>
<accession>A0A1H6WUX4</accession>
<dbReference type="OrthoDB" id="5143923at2"/>
<dbReference type="RefSeq" id="WP_042216294.1">
    <property type="nucleotide sequence ID" value="NZ_BBLU01000016.1"/>
</dbReference>
<evidence type="ECO:0000313" key="2">
    <source>
        <dbReference type="Proteomes" id="UP000183315"/>
    </source>
</evidence>
<dbReference type="Proteomes" id="UP000183315">
    <property type="component" value="Unassembled WGS sequence"/>
</dbReference>
<organism evidence="1 2">
    <name type="scientific">Demequina mangrovi</name>
    <dbReference type="NCBI Taxonomy" id="1043493"/>
    <lineage>
        <taxon>Bacteria</taxon>
        <taxon>Bacillati</taxon>
        <taxon>Actinomycetota</taxon>
        <taxon>Actinomycetes</taxon>
        <taxon>Micrococcales</taxon>
        <taxon>Demequinaceae</taxon>
        <taxon>Demequina</taxon>
    </lineage>
</organism>
<protein>
    <submittedName>
        <fullName evidence="1">Uncharacterized protein</fullName>
    </submittedName>
</protein>
<sequence length="205" mass="21067">MRWWLVGGVVAVLVVAALSAPFLPAASLTEEPVTGAWTLTEPESGACVEVTFDATLVGREVKPVVAQLPWRRWDDTRLVDTTIAVRVPDACGSATAAAGVAEIGGSVLVGDGECRDYEPWAADEPPIFDVRFGCGGGGMHLRVVTDEPALGHAGHTDAGEAGFHADPRGCVSALGAGALLLGTTDYLLSEADGGAGEVRACLARS</sequence>
<evidence type="ECO:0000313" key="1">
    <source>
        <dbReference type="EMBL" id="SEJ18097.1"/>
    </source>
</evidence>
<dbReference type="AlphaFoldDB" id="A0A1H6WUX4"/>
<gene>
    <name evidence="1" type="ORF">SAMN05421637_1066</name>
</gene>
<proteinExistence type="predicted"/>
<reference evidence="2" key="1">
    <citation type="submission" date="2016-10" db="EMBL/GenBank/DDBJ databases">
        <authorList>
            <person name="Varghese N."/>
        </authorList>
    </citation>
    <scope>NUCLEOTIDE SEQUENCE [LARGE SCALE GENOMIC DNA]</scope>
    <source>
        <strain evidence="2">DSM 24868</strain>
    </source>
</reference>
<dbReference type="EMBL" id="FNZI01000002">
    <property type="protein sequence ID" value="SEJ18097.1"/>
    <property type="molecule type" value="Genomic_DNA"/>
</dbReference>